<organism evidence="11 12">
    <name type="scientific">Roseibium marinum</name>
    <dbReference type="NCBI Taxonomy" id="281252"/>
    <lineage>
        <taxon>Bacteria</taxon>
        <taxon>Pseudomonadati</taxon>
        <taxon>Pseudomonadota</taxon>
        <taxon>Alphaproteobacteria</taxon>
        <taxon>Hyphomicrobiales</taxon>
        <taxon>Stappiaceae</taxon>
        <taxon>Roseibium</taxon>
    </lineage>
</organism>
<evidence type="ECO:0000313" key="12">
    <source>
        <dbReference type="Proteomes" id="UP000236959"/>
    </source>
</evidence>
<reference evidence="11 12" key="1">
    <citation type="submission" date="2018-01" db="EMBL/GenBank/DDBJ databases">
        <title>Genomic Encyclopedia of Archaeal and Bacterial Type Strains, Phase II (KMG-II): from individual species to whole genera.</title>
        <authorList>
            <person name="Goeker M."/>
        </authorList>
    </citation>
    <scope>NUCLEOTIDE SEQUENCE [LARGE SCALE GENOMIC DNA]</scope>
    <source>
        <strain evidence="11 12">DSM 17023</strain>
    </source>
</reference>
<keyword evidence="4 9" id="KW-0997">Cell inner membrane</keyword>
<comment type="similarity">
    <text evidence="8 9">Belongs to the TRAP transporter small permease family.</text>
</comment>
<accession>A0A2S3UTD3</accession>
<dbReference type="GO" id="GO:0015740">
    <property type="term" value="P:C4-dicarboxylate transport"/>
    <property type="evidence" value="ECO:0007669"/>
    <property type="project" value="TreeGrafter"/>
</dbReference>
<dbReference type="InterPro" id="IPR007387">
    <property type="entry name" value="TRAP_DctQ"/>
</dbReference>
<evidence type="ECO:0000256" key="6">
    <source>
        <dbReference type="ARBA" id="ARBA00022989"/>
    </source>
</evidence>
<proteinExistence type="inferred from homology"/>
<evidence type="ECO:0000256" key="4">
    <source>
        <dbReference type="ARBA" id="ARBA00022519"/>
    </source>
</evidence>
<name>A0A2S3UTD3_9HYPH</name>
<feature type="transmembrane region" description="Helical" evidence="9">
    <location>
        <begin position="27"/>
        <end position="47"/>
    </location>
</feature>
<evidence type="ECO:0000256" key="8">
    <source>
        <dbReference type="ARBA" id="ARBA00038436"/>
    </source>
</evidence>
<keyword evidence="3" id="KW-1003">Cell membrane</keyword>
<feature type="transmembrane region" description="Helical" evidence="9">
    <location>
        <begin position="67"/>
        <end position="93"/>
    </location>
</feature>
<comment type="subunit">
    <text evidence="9">The complex comprises the extracytoplasmic solute receptor protein and the two transmembrane proteins.</text>
</comment>
<feature type="domain" description="Tripartite ATP-independent periplasmic transporters DctQ component" evidence="10">
    <location>
        <begin position="39"/>
        <end position="168"/>
    </location>
</feature>
<dbReference type="EMBL" id="PPCN01000005">
    <property type="protein sequence ID" value="POF30946.1"/>
    <property type="molecule type" value="Genomic_DNA"/>
</dbReference>
<evidence type="ECO:0000256" key="5">
    <source>
        <dbReference type="ARBA" id="ARBA00022692"/>
    </source>
</evidence>
<dbReference type="PANTHER" id="PTHR35011">
    <property type="entry name" value="2,3-DIKETO-L-GULONATE TRAP TRANSPORTER SMALL PERMEASE PROTEIN YIAM"/>
    <property type="match status" value="1"/>
</dbReference>
<gene>
    <name evidence="11" type="ORF">CLV41_105124</name>
</gene>
<comment type="function">
    <text evidence="9">Part of the tripartite ATP-independent periplasmic (TRAP) transport system.</text>
</comment>
<feature type="transmembrane region" description="Helical" evidence="9">
    <location>
        <begin position="105"/>
        <end position="123"/>
    </location>
</feature>
<dbReference type="Proteomes" id="UP000236959">
    <property type="component" value="Unassembled WGS sequence"/>
</dbReference>
<dbReference type="InterPro" id="IPR055348">
    <property type="entry name" value="DctQ"/>
</dbReference>
<evidence type="ECO:0000256" key="7">
    <source>
        <dbReference type="ARBA" id="ARBA00023136"/>
    </source>
</evidence>
<evidence type="ECO:0000256" key="9">
    <source>
        <dbReference type="RuleBase" id="RU369079"/>
    </source>
</evidence>
<evidence type="ECO:0000256" key="2">
    <source>
        <dbReference type="ARBA" id="ARBA00022448"/>
    </source>
</evidence>
<dbReference type="AlphaFoldDB" id="A0A2S3UTD3"/>
<dbReference type="RefSeq" id="WP_103222908.1">
    <property type="nucleotide sequence ID" value="NZ_PPCN01000005.1"/>
</dbReference>
<feature type="transmembrane region" description="Helical" evidence="9">
    <location>
        <begin position="143"/>
        <end position="167"/>
    </location>
</feature>
<evidence type="ECO:0000256" key="3">
    <source>
        <dbReference type="ARBA" id="ARBA00022475"/>
    </source>
</evidence>
<comment type="subcellular location">
    <subcellularLocation>
        <location evidence="1 9">Cell inner membrane</location>
        <topology evidence="1 9">Multi-pass membrane protein</topology>
    </subcellularLocation>
</comment>
<sequence>MNTVEPDIHHVLQAPVKDRLLRLPVRIVEAAAALLMAVIAVLVFANATGRYLFSRPLPWTEEIVLNAMIWVAACGVVIAAARGAMMCCDVIVCRLPARHLKMMQVLTAVAGILLLGFFAHVTWQYTALFGKDLSPLLRLPKAIGMFGLLFALIGLALALCVQAYHAIRD</sequence>
<protein>
    <recommendedName>
        <fullName evidence="9">TRAP transporter small permease protein</fullName>
    </recommendedName>
</protein>
<comment type="caution">
    <text evidence="11">The sequence shown here is derived from an EMBL/GenBank/DDBJ whole genome shotgun (WGS) entry which is preliminary data.</text>
</comment>
<keyword evidence="2 9" id="KW-0813">Transport</keyword>
<evidence type="ECO:0000313" key="11">
    <source>
        <dbReference type="EMBL" id="POF30946.1"/>
    </source>
</evidence>
<dbReference type="GO" id="GO:0005886">
    <property type="term" value="C:plasma membrane"/>
    <property type="evidence" value="ECO:0007669"/>
    <property type="project" value="UniProtKB-SubCell"/>
</dbReference>
<dbReference type="PANTHER" id="PTHR35011:SF2">
    <property type="entry name" value="2,3-DIKETO-L-GULONATE TRAP TRANSPORTER SMALL PERMEASE PROTEIN YIAM"/>
    <property type="match status" value="1"/>
</dbReference>
<dbReference type="Pfam" id="PF04290">
    <property type="entry name" value="DctQ"/>
    <property type="match status" value="1"/>
</dbReference>
<keyword evidence="7 9" id="KW-0472">Membrane</keyword>
<evidence type="ECO:0000259" key="10">
    <source>
        <dbReference type="Pfam" id="PF04290"/>
    </source>
</evidence>
<keyword evidence="6 9" id="KW-1133">Transmembrane helix</keyword>
<keyword evidence="5 9" id="KW-0812">Transmembrane</keyword>
<keyword evidence="12" id="KW-1185">Reference proteome</keyword>
<evidence type="ECO:0000256" key="1">
    <source>
        <dbReference type="ARBA" id="ARBA00004429"/>
    </source>
</evidence>
<dbReference type="OrthoDB" id="4964541at2"/>
<dbReference type="GO" id="GO:0022857">
    <property type="term" value="F:transmembrane transporter activity"/>
    <property type="evidence" value="ECO:0007669"/>
    <property type="project" value="UniProtKB-UniRule"/>
</dbReference>